<gene>
    <name evidence="1" type="ORF">COT04_00200</name>
</gene>
<reference evidence="2" key="1">
    <citation type="submission" date="2017-09" db="EMBL/GenBank/DDBJ databases">
        <title>Depth-based differentiation of microbial function through sediment-hosted aquifers and enrichment of novel symbionts in the deep terrestrial subsurface.</title>
        <authorList>
            <person name="Probst A.J."/>
            <person name="Ladd B."/>
            <person name="Jarett J.K."/>
            <person name="Geller-Mcgrath D.E."/>
            <person name="Sieber C.M.K."/>
            <person name="Emerson J.B."/>
            <person name="Anantharaman K."/>
            <person name="Thomas B.C."/>
            <person name="Malmstrom R."/>
            <person name="Stieglmeier M."/>
            <person name="Klingl A."/>
            <person name="Woyke T."/>
            <person name="Ryan C.M."/>
            <person name="Banfield J.F."/>
        </authorList>
    </citation>
    <scope>NUCLEOTIDE SEQUENCE [LARGE SCALE GENOMIC DNA]</scope>
</reference>
<protein>
    <submittedName>
        <fullName evidence="1">Uncharacterized protein</fullName>
    </submittedName>
</protein>
<dbReference type="EMBL" id="PEXA01000007">
    <property type="protein sequence ID" value="PIU33405.1"/>
    <property type="molecule type" value="Genomic_DNA"/>
</dbReference>
<accession>A0A2M6YQK9</accession>
<sequence length="96" mass="10979">MAKMDKPANETFVKKTVEDARTELNGKIENLQKEIGIKHNEVMNKLDSIAGSIEKFDEEQTALSYRVSEHTDQLENHEKRIKKIEKKTLLPPSLSA</sequence>
<comment type="caution">
    <text evidence="1">The sequence shown here is derived from an EMBL/GenBank/DDBJ whole genome shotgun (WGS) entry which is preliminary data.</text>
</comment>
<organism evidence="1 2">
    <name type="scientific">Candidatus Shapirobacteria bacterium CG07_land_8_20_14_0_80_39_12</name>
    <dbReference type="NCBI Taxonomy" id="1974480"/>
    <lineage>
        <taxon>Bacteria</taxon>
        <taxon>Candidatus Shapironibacteriota</taxon>
    </lineage>
</organism>
<dbReference type="AlphaFoldDB" id="A0A2M6YQK9"/>
<evidence type="ECO:0000313" key="1">
    <source>
        <dbReference type="EMBL" id="PIU33405.1"/>
    </source>
</evidence>
<dbReference type="Proteomes" id="UP000229559">
    <property type="component" value="Unassembled WGS sequence"/>
</dbReference>
<name>A0A2M6YQK9_9BACT</name>
<proteinExistence type="predicted"/>
<evidence type="ECO:0000313" key="2">
    <source>
        <dbReference type="Proteomes" id="UP000229559"/>
    </source>
</evidence>